<name>A0A166IG58_9AGAM</name>
<reference evidence="4 5" key="1">
    <citation type="journal article" date="2016" name="Mol. Biol. Evol.">
        <title>Comparative Genomics of Early-Diverging Mushroom-Forming Fungi Provides Insights into the Origins of Lignocellulose Decay Capabilities.</title>
        <authorList>
            <person name="Nagy L.G."/>
            <person name="Riley R."/>
            <person name="Tritt A."/>
            <person name="Adam C."/>
            <person name="Daum C."/>
            <person name="Floudas D."/>
            <person name="Sun H."/>
            <person name="Yadav J.S."/>
            <person name="Pangilinan J."/>
            <person name="Larsson K.H."/>
            <person name="Matsuura K."/>
            <person name="Barry K."/>
            <person name="Labutti K."/>
            <person name="Kuo R."/>
            <person name="Ohm R.A."/>
            <person name="Bhattacharya S.S."/>
            <person name="Shirouzu T."/>
            <person name="Yoshinaga Y."/>
            <person name="Martin F.M."/>
            <person name="Grigoriev I.V."/>
            <person name="Hibbett D.S."/>
        </authorList>
    </citation>
    <scope>NUCLEOTIDE SEQUENCE [LARGE SCALE GENOMIC DNA]</scope>
    <source>
        <strain evidence="4 5">CBS 109695</strain>
    </source>
</reference>
<dbReference type="SUPFAM" id="SSF51735">
    <property type="entry name" value="NAD(P)-binding Rossmann-fold domains"/>
    <property type="match status" value="1"/>
</dbReference>
<dbReference type="EMBL" id="KV417561">
    <property type="protein sequence ID" value="KZP19782.1"/>
    <property type="molecule type" value="Genomic_DNA"/>
</dbReference>
<dbReference type="PANTHER" id="PTHR48107:SF7">
    <property type="entry name" value="RE15974P"/>
    <property type="match status" value="1"/>
</dbReference>
<comment type="similarity">
    <text evidence="1">Belongs to the short-chain dehydrogenases/reductases (SDR) family.</text>
</comment>
<keyword evidence="5" id="KW-1185">Reference proteome</keyword>
<dbReference type="AlphaFoldDB" id="A0A166IG58"/>
<dbReference type="PRINTS" id="PR00081">
    <property type="entry name" value="GDHRDH"/>
</dbReference>
<dbReference type="GO" id="GO:0016614">
    <property type="term" value="F:oxidoreductase activity, acting on CH-OH group of donors"/>
    <property type="evidence" value="ECO:0007669"/>
    <property type="project" value="UniProtKB-ARBA"/>
</dbReference>
<organism evidence="4 5">
    <name type="scientific">Athelia psychrophila</name>
    <dbReference type="NCBI Taxonomy" id="1759441"/>
    <lineage>
        <taxon>Eukaryota</taxon>
        <taxon>Fungi</taxon>
        <taxon>Dikarya</taxon>
        <taxon>Basidiomycota</taxon>
        <taxon>Agaricomycotina</taxon>
        <taxon>Agaricomycetes</taxon>
        <taxon>Agaricomycetidae</taxon>
        <taxon>Atheliales</taxon>
        <taxon>Atheliaceae</taxon>
        <taxon>Athelia</taxon>
    </lineage>
</organism>
<evidence type="ECO:0000256" key="2">
    <source>
        <dbReference type="ARBA" id="ARBA00023002"/>
    </source>
</evidence>
<dbReference type="Proteomes" id="UP000076532">
    <property type="component" value="Unassembled WGS sequence"/>
</dbReference>
<proteinExistence type="inferred from homology"/>
<dbReference type="OrthoDB" id="5327538at2759"/>
<evidence type="ECO:0000256" key="3">
    <source>
        <dbReference type="SAM" id="MobiDB-lite"/>
    </source>
</evidence>
<dbReference type="InterPro" id="IPR036291">
    <property type="entry name" value="NAD(P)-bd_dom_sf"/>
</dbReference>
<evidence type="ECO:0000313" key="4">
    <source>
        <dbReference type="EMBL" id="KZP19782.1"/>
    </source>
</evidence>
<sequence>MDEPSPSSLHDPLYAPSTAFDSQSLHGKAAIVTGSSRGIGAAIARRLAALGARVVVNYSKDQQGADGVVAAIHADYRASPPHLASSSTNASTSATLTHSAPAPDAPESPSKQSAMDTDSTPPPKADVRAIAVRADASTIAGGQTLIRAALAAFGRIDILVLNAGLSGEAKVGTDGTMADTDEAAFDRAFALHVKGPLFLAKGCAEVMGEGGRMIFFSHLATRKSTILPSYVLVAATRGAGEQLSRTLAKELAPRGITVNTVTPGLVDTPGMRATYSEHKISFLAGIHPGGRLGTPGDIAALCGWLCGRDASFVSGQCIQANGALVV</sequence>
<dbReference type="InterPro" id="IPR002347">
    <property type="entry name" value="SDR_fam"/>
</dbReference>
<dbReference type="Pfam" id="PF13561">
    <property type="entry name" value="adh_short_C2"/>
    <property type="match status" value="1"/>
</dbReference>
<evidence type="ECO:0000256" key="1">
    <source>
        <dbReference type="ARBA" id="ARBA00006484"/>
    </source>
</evidence>
<feature type="region of interest" description="Disordered" evidence="3">
    <location>
        <begin position="80"/>
        <end position="124"/>
    </location>
</feature>
<protein>
    <submittedName>
        <fullName evidence="4">NAD(P)-binding protein</fullName>
    </submittedName>
</protein>
<dbReference type="Gene3D" id="3.40.50.720">
    <property type="entry name" value="NAD(P)-binding Rossmann-like Domain"/>
    <property type="match status" value="1"/>
</dbReference>
<keyword evidence="2" id="KW-0560">Oxidoreductase</keyword>
<feature type="compositionally biased region" description="Low complexity" evidence="3">
    <location>
        <begin position="82"/>
        <end position="110"/>
    </location>
</feature>
<evidence type="ECO:0000313" key="5">
    <source>
        <dbReference type="Proteomes" id="UP000076532"/>
    </source>
</evidence>
<accession>A0A166IG58</accession>
<dbReference type="Pfam" id="PF00106">
    <property type="entry name" value="adh_short"/>
    <property type="match status" value="1"/>
</dbReference>
<gene>
    <name evidence="4" type="ORF">FIBSPDRAFT_862479</name>
</gene>
<dbReference type="PANTHER" id="PTHR48107">
    <property type="entry name" value="NADPH-DEPENDENT ALDEHYDE REDUCTASE-LIKE PROTEIN, CHLOROPLASTIC-RELATED"/>
    <property type="match status" value="1"/>
</dbReference>
<dbReference type="STRING" id="436010.A0A166IG58"/>